<dbReference type="RefSeq" id="WP_128213309.1">
    <property type="nucleotide sequence ID" value="NZ_CP025746.1"/>
</dbReference>
<keyword evidence="3" id="KW-1185">Reference proteome</keyword>
<gene>
    <name evidence="2" type="ORF">C1I91_13255</name>
</gene>
<dbReference type="AlphaFoldDB" id="A0A410DU26"/>
<dbReference type="OrthoDB" id="9808690at2"/>
<keyword evidence="1" id="KW-0472">Membrane</keyword>
<keyword evidence="1" id="KW-0812">Transmembrane</keyword>
<accession>A0A410DU26</accession>
<evidence type="ECO:0000313" key="2">
    <source>
        <dbReference type="EMBL" id="QAA32520.1"/>
    </source>
</evidence>
<name>A0A410DU26_9CLOT</name>
<dbReference type="KEGG" id="cmah:C1I91_13255"/>
<reference evidence="2 3" key="1">
    <citation type="submission" date="2018-01" db="EMBL/GenBank/DDBJ databases">
        <title>Genome Sequencing and Assembly of Anaerobacter polyendosporus strain CT4.</title>
        <authorList>
            <person name="Tachaapaikoon C."/>
            <person name="Sutheeworapong S."/>
            <person name="Jenjaroenpun P."/>
            <person name="Wongsurawat T."/>
            <person name="Nookeaw I."/>
            <person name="Cheawchanlertfa P."/>
            <person name="Kosugi A."/>
            <person name="Cheevadhanarak S."/>
            <person name="Ratanakhanokchai K."/>
        </authorList>
    </citation>
    <scope>NUCLEOTIDE SEQUENCE [LARGE SCALE GENOMIC DNA]</scope>
    <source>
        <strain evidence="2 3">CT4</strain>
    </source>
</reference>
<protein>
    <recommendedName>
        <fullName evidence="4">DUF5808 domain-containing protein</fullName>
    </recommendedName>
</protein>
<keyword evidence="1" id="KW-1133">Transmembrane helix</keyword>
<proteinExistence type="predicted"/>
<dbReference type="EMBL" id="CP025746">
    <property type="protein sequence ID" value="QAA32520.1"/>
    <property type="molecule type" value="Genomic_DNA"/>
</dbReference>
<evidence type="ECO:0000313" key="3">
    <source>
        <dbReference type="Proteomes" id="UP000286268"/>
    </source>
</evidence>
<evidence type="ECO:0000256" key="1">
    <source>
        <dbReference type="SAM" id="Phobius"/>
    </source>
</evidence>
<feature type="transmembrane region" description="Helical" evidence="1">
    <location>
        <begin position="50"/>
        <end position="72"/>
    </location>
</feature>
<organism evidence="2 3">
    <name type="scientific">Clostridium manihotivorum</name>
    <dbReference type="NCBI Taxonomy" id="2320868"/>
    <lineage>
        <taxon>Bacteria</taxon>
        <taxon>Bacillati</taxon>
        <taxon>Bacillota</taxon>
        <taxon>Clostridia</taxon>
        <taxon>Eubacteriales</taxon>
        <taxon>Clostridiaceae</taxon>
        <taxon>Clostridium</taxon>
    </lineage>
</organism>
<evidence type="ECO:0008006" key="4">
    <source>
        <dbReference type="Google" id="ProtNLM"/>
    </source>
</evidence>
<dbReference type="Proteomes" id="UP000286268">
    <property type="component" value="Chromosome"/>
</dbReference>
<sequence>MSEENKKDNKHKNSKFGIFYYNPDDPRGTVDRKNGKGVTINFASKEGRRLFLYLMIPAIMMIIICLLIGVLAGGK</sequence>